<dbReference type="InterPro" id="IPR005828">
    <property type="entry name" value="MFS_sugar_transport-like"/>
</dbReference>
<keyword evidence="5 7" id="KW-1133">Transmembrane helix</keyword>
<evidence type="ECO:0000256" key="5">
    <source>
        <dbReference type="ARBA" id="ARBA00022989"/>
    </source>
</evidence>
<evidence type="ECO:0000256" key="4">
    <source>
        <dbReference type="ARBA" id="ARBA00022692"/>
    </source>
</evidence>
<feature type="transmembrane region" description="Helical" evidence="7">
    <location>
        <begin position="258"/>
        <end position="281"/>
    </location>
</feature>
<dbReference type="Pfam" id="PF00083">
    <property type="entry name" value="Sugar_tr"/>
    <property type="match status" value="1"/>
</dbReference>
<organism evidence="9 10">
    <name type="scientific">Passalora fulva</name>
    <name type="common">Tomato leaf mold</name>
    <name type="synonym">Cladosporium fulvum</name>
    <dbReference type="NCBI Taxonomy" id="5499"/>
    <lineage>
        <taxon>Eukaryota</taxon>
        <taxon>Fungi</taxon>
        <taxon>Dikarya</taxon>
        <taxon>Ascomycota</taxon>
        <taxon>Pezizomycotina</taxon>
        <taxon>Dothideomycetes</taxon>
        <taxon>Dothideomycetidae</taxon>
        <taxon>Mycosphaerellales</taxon>
        <taxon>Mycosphaerellaceae</taxon>
        <taxon>Fulvia</taxon>
    </lineage>
</organism>
<dbReference type="GeneID" id="71986342"/>
<dbReference type="OMA" id="CEIAPAH"/>
<protein>
    <submittedName>
        <fullName evidence="9">Major facilitator-type transporter ecdD</fullName>
    </submittedName>
</protein>
<feature type="domain" description="Major facilitator superfamily (MFS) profile" evidence="8">
    <location>
        <begin position="11"/>
        <end position="447"/>
    </location>
</feature>
<accession>A0A9Q8LJL2</accession>
<dbReference type="OrthoDB" id="6612291at2759"/>
<dbReference type="Proteomes" id="UP000756132">
    <property type="component" value="Chromosome 5"/>
</dbReference>
<evidence type="ECO:0000313" key="10">
    <source>
        <dbReference type="Proteomes" id="UP000756132"/>
    </source>
</evidence>
<evidence type="ECO:0000259" key="8">
    <source>
        <dbReference type="PROSITE" id="PS50850"/>
    </source>
</evidence>
<feature type="transmembrane region" description="Helical" evidence="7">
    <location>
        <begin position="78"/>
        <end position="98"/>
    </location>
</feature>
<dbReference type="InterPro" id="IPR050360">
    <property type="entry name" value="MFS_Sugar_Transporters"/>
</dbReference>
<evidence type="ECO:0000313" key="9">
    <source>
        <dbReference type="EMBL" id="UJO17843.1"/>
    </source>
</evidence>
<dbReference type="PANTHER" id="PTHR48022">
    <property type="entry name" value="PLASTIDIC GLUCOSE TRANSPORTER 4"/>
    <property type="match status" value="1"/>
</dbReference>
<feature type="transmembrane region" description="Helical" evidence="7">
    <location>
        <begin position="362"/>
        <end position="383"/>
    </location>
</feature>
<evidence type="ECO:0000256" key="1">
    <source>
        <dbReference type="ARBA" id="ARBA00004141"/>
    </source>
</evidence>
<feature type="transmembrane region" description="Helical" evidence="7">
    <location>
        <begin position="136"/>
        <end position="158"/>
    </location>
</feature>
<feature type="transmembrane region" description="Helical" evidence="7">
    <location>
        <begin position="324"/>
        <end position="342"/>
    </location>
</feature>
<sequence length="494" mass="54345">MAKVNWYMWKLAIFVAIGTFLYGYDSGIVTITIAKPSWINYMGRPSPNYIGAVASVYSAGQALGCLFQVFVGDHISRIRFLQAMAMLEAAGVIVQAAATSMPMFIAGRAIAGFPTGALYLTTTIYLVEISPSQTRGLVAGCGGLCIGFGIMVSSWIGYGASHLPYGTLQWRLPIALQALWAVILVVGLALHVPELPRFLMFNGRLDEARDVYFKLRPDLSAYRAEKDVSWLRAQVEFERTRQQDQSISELFRLHRKRIGVAFTAGVISSLTGAQVIGYYQIQLYQQLGIELKHRLLLAGVYGTVCFLAVMTTDNFVIDVWGRRNLILFGLIGCVLAQIYSAIMHWQFEFTTNQVGKGFAVGGIYLLTAVHYAAFGSTAGIYQAEVLPVAIRSKMMGLTGFASFCIMTGLSEAAPVAFVTIRQNFYSVFVGATTVCLVIAALWFPETKHKRLEEIAAVFDDTVLTVPESWQKELVRGEARRKRILSCCSGGDVVV</sequence>
<dbReference type="PRINTS" id="PR00171">
    <property type="entry name" value="SUGRTRNSPORT"/>
</dbReference>
<evidence type="ECO:0000256" key="2">
    <source>
        <dbReference type="ARBA" id="ARBA00010992"/>
    </source>
</evidence>
<comment type="similarity">
    <text evidence="2">Belongs to the major facilitator superfamily. Sugar transporter (TC 2.A.1.1) family.</text>
</comment>
<dbReference type="PANTHER" id="PTHR48022:SF11">
    <property type="entry name" value="MONOSACCHARIDE TRANSPORTER (HXT8), PUTATIVE (AFU_ORTHOLOGUE AFUA_2G08120)-RELATED"/>
    <property type="match status" value="1"/>
</dbReference>
<name>A0A9Q8LJL2_PASFU</name>
<feature type="transmembrane region" description="Helical" evidence="7">
    <location>
        <begin position="50"/>
        <end position="71"/>
    </location>
</feature>
<feature type="transmembrane region" description="Helical" evidence="7">
    <location>
        <begin position="395"/>
        <end position="418"/>
    </location>
</feature>
<comment type="subcellular location">
    <subcellularLocation>
        <location evidence="1">Membrane</location>
        <topology evidence="1">Multi-pass membrane protein</topology>
    </subcellularLocation>
</comment>
<feature type="transmembrane region" description="Helical" evidence="7">
    <location>
        <begin position="293"/>
        <end position="312"/>
    </location>
</feature>
<dbReference type="KEGG" id="ffu:CLAFUR5_06464"/>
<evidence type="ECO:0000256" key="3">
    <source>
        <dbReference type="ARBA" id="ARBA00022448"/>
    </source>
</evidence>
<evidence type="ECO:0000256" key="6">
    <source>
        <dbReference type="ARBA" id="ARBA00023136"/>
    </source>
</evidence>
<dbReference type="InterPro" id="IPR020846">
    <property type="entry name" value="MFS_dom"/>
</dbReference>
<dbReference type="InterPro" id="IPR036259">
    <property type="entry name" value="MFS_trans_sf"/>
</dbReference>
<gene>
    <name evidence="9" type="ORF">CLAFUR5_06464</name>
</gene>
<dbReference type="EMBL" id="CP090167">
    <property type="protein sequence ID" value="UJO17843.1"/>
    <property type="molecule type" value="Genomic_DNA"/>
</dbReference>
<keyword evidence="6 7" id="KW-0472">Membrane</keyword>
<dbReference type="PROSITE" id="PS00217">
    <property type="entry name" value="SUGAR_TRANSPORT_2"/>
    <property type="match status" value="1"/>
</dbReference>
<evidence type="ECO:0000256" key="7">
    <source>
        <dbReference type="SAM" id="Phobius"/>
    </source>
</evidence>
<dbReference type="RefSeq" id="XP_047762209.1">
    <property type="nucleotide sequence ID" value="XM_047905612.1"/>
</dbReference>
<dbReference type="Gene3D" id="1.20.1250.20">
    <property type="entry name" value="MFS general substrate transporter like domains"/>
    <property type="match status" value="1"/>
</dbReference>
<dbReference type="InterPro" id="IPR005829">
    <property type="entry name" value="Sugar_transporter_CS"/>
</dbReference>
<feature type="transmembrane region" description="Helical" evidence="7">
    <location>
        <begin position="170"/>
        <end position="190"/>
    </location>
</feature>
<feature type="transmembrane region" description="Helical" evidence="7">
    <location>
        <begin position="424"/>
        <end position="443"/>
    </location>
</feature>
<feature type="transmembrane region" description="Helical" evidence="7">
    <location>
        <begin position="104"/>
        <end position="127"/>
    </location>
</feature>
<dbReference type="InterPro" id="IPR003663">
    <property type="entry name" value="Sugar/inositol_transpt"/>
</dbReference>
<dbReference type="SUPFAM" id="SSF103473">
    <property type="entry name" value="MFS general substrate transporter"/>
    <property type="match status" value="1"/>
</dbReference>
<dbReference type="PROSITE" id="PS50850">
    <property type="entry name" value="MFS"/>
    <property type="match status" value="1"/>
</dbReference>
<dbReference type="AlphaFoldDB" id="A0A9Q8LJL2"/>
<reference evidence="9" key="1">
    <citation type="submission" date="2021-12" db="EMBL/GenBank/DDBJ databases">
        <authorList>
            <person name="Zaccaron A."/>
            <person name="Stergiopoulos I."/>
        </authorList>
    </citation>
    <scope>NUCLEOTIDE SEQUENCE</scope>
    <source>
        <strain evidence="9">Race5_Kim</strain>
    </source>
</reference>
<proteinExistence type="inferred from homology"/>
<dbReference type="GO" id="GO:0016020">
    <property type="term" value="C:membrane"/>
    <property type="evidence" value="ECO:0007669"/>
    <property type="project" value="UniProtKB-SubCell"/>
</dbReference>
<dbReference type="GO" id="GO:0005351">
    <property type="term" value="F:carbohydrate:proton symporter activity"/>
    <property type="evidence" value="ECO:0007669"/>
    <property type="project" value="TreeGrafter"/>
</dbReference>
<keyword evidence="4 7" id="KW-0812">Transmembrane</keyword>
<keyword evidence="3" id="KW-0813">Transport</keyword>
<keyword evidence="10" id="KW-1185">Reference proteome</keyword>
<reference evidence="9" key="2">
    <citation type="journal article" date="2022" name="Microb. Genom.">
        <title>A chromosome-scale genome assembly of the tomato pathogen Cladosporium fulvum reveals a compartmentalized genome architecture and the presence of a dispensable chromosome.</title>
        <authorList>
            <person name="Zaccaron A.Z."/>
            <person name="Chen L.H."/>
            <person name="Samaras A."/>
            <person name="Stergiopoulos I."/>
        </authorList>
    </citation>
    <scope>NUCLEOTIDE SEQUENCE</scope>
    <source>
        <strain evidence="9">Race5_Kim</strain>
    </source>
</reference>